<dbReference type="Gene3D" id="3.30.420.10">
    <property type="entry name" value="Ribonuclease H-like superfamily/Ribonuclease H"/>
    <property type="match status" value="1"/>
</dbReference>
<feature type="compositionally biased region" description="Basic and acidic residues" evidence="1">
    <location>
        <begin position="46"/>
        <end position="55"/>
    </location>
</feature>
<dbReference type="AlphaFoldDB" id="A0A8A1UI70"/>
<feature type="compositionally biased region" description="Basic and acidic residues" evidence="1">
    <location>
        <begin position="126"/>
        <end position="135"/>
    </location>
</feature>
<dbReference type="GO" id="GO:0015074">
    <property type="term" value="P:DNA integration"/>
    <property type="evidence" value="ECO:0007669"/>
    <property type="project" value="InterPro"/>
</dbReference>
<evidence type="ECO:0000259" key="2">
    <source>
        <dbReference type="PROSITE" id="PS50994"/>
    </source>
</evidence>
<dbReference type="Pfam" id="PF14759">
    <property type="entry name" value="Reductase_C"/>
    <property type="match status" value="1"/>
</dbReference>
<dbReference type="PROSITE" id="PS50994">
    <property type="entry name" value="INTEGRASE"/>
    <property type="match status" value="1"/>
</dbReference>
<dbReference type="SUPFAM" id="SSF53098">
    <property type="entry name" value="Ribonuclease H-like"/>
    <property type="match status" value="1"/>
</dbReference>
<feature type="domain" description="Integrase catalytic" evidence="2">
    <location>
        <begin position="148"/>
        <end position="245"/>
    </location>
</feature>
<gene>
    <name evidence="3" type="ORF">SRIM_005365</name>
</gene>
<feature type="compositionally biased region" description="Basic residues" evidence="1">
    <location>
        <begin position="93"/>
        <end position="120"/>
    </location>
</feature>
<feature type="region of interest" description="Disordered" evidence="1">
    <location>
        <begin position="1"/>
        <end position="135"/>
    </location>
</feature>
<proteinExistence type="predicted"/>
<sequence length="382" mass="41674">MSRTASANYGATASSALHGSARPGLTQLDGPPRPDPPRPEPAALDEPAHRSDHPPLRTIASRRTGPRRHQEARQHSRRRRTSDHAPPAGRRQSAGHHRCAQGRQSRHRLQSRPHSRRRSLPARVQRGSDRRTQRDRGLLLAARGINVERVLTDNGSCCRSHLFGQPLSAAGIVHKRTRPYRPQTNGKVERLNRTLLDEWAYVRPYSSNAERTEALTDFLHTSTATGATPHSTANHPSVASTTQRVNTTSATEQPDTAVRNLLAGRTVARHEALPYFWSDQYGARLQLAGRPGPQDAVRVVEGDPGDRGFLAVYERDGRTTAVFAVDRPRPFMRLRRRLATGPPGPHGLSGPPAEPAGAPGAAFWPCCSAASAHRCAAPTPGA</sequence>
<accession>A0A8A1UI70</accession>
<feature type="region of interest" description="Disordered" evidence="1">
    <location>
        <begin position="223"/>
        <end position="253"/>
    </location>
</feature>
<dbReference type="Proteomes" id="UP000011074">
    <property type="component" value="Chromosome"/>
</dbReference>
<dbReference type="InterPro" id="IPR036397">
    <property type="entry name" value="RNaseH_sf"/>
</dbReference>
<evidence type="ECO:0000313" key="3">
    <source>
        <dbReference type="EMBL" id="QST79679.1"/>
    </source>
</evidence>
<dbReference type="InterPro" id="IPR028202">
    <property type="entry name" value="Reductase_C"/>
</dbReference>
<protein>
    <submittedName>
        <fullName evidence="3">DDE-type integrase/transposase/recombinase</fullName>
    </submittedName>
</protein>
<reference evidence="3" key="1">
    <citation type="submission" date="2012-12" db="EMBL/GenBank/DDBJ databases">
        <authorList>
            <person name="Pethick F.E."/>
            <person name="MacFadyen A.C."/>
            <person name="Tang Z."/>
            <person name="Sangal V."/>
            <person name="Tze-Tze L."/>
            <person name="Chu J."/>
            <person name="Guo M."/>
            <person name="Kirby R."/>
            <person name="Hoskisson P.A."/>
            <person name="Herron P.R."/>
            <person name="Hunter I.S."/>
        </authorList>
    </citation>
    <scope>NUCLEOTIDE SEQUENCE</scope>
    <source>
        <strain evidence="3">ATCC 10970</strain>
    </source>
</reference>
<evidence type="ECO:0000313" key="4">
    <source>
        <dbReference type="Proteomes" id="UP000011074"/>
    </source>
</evidence>
<dbReference type="Pfam" id="PF13683">
    <property type="entry name" value="rve_3"/>
    <property type="match status" value="1"/>
</dbReference>
<evidence type="ECO:0000256" key="1">
    <source>
        <dbReference type="SAM" id="MobiDB-lite"/>
    </source>
</evidence>
<dbReference type="GO" id="GO:0003676">
    <property type="term" value="F:nucleic acid binding"/>
    <property type="evidence" value="ECO:0007669"/>
    <property type="project" value="InterPro"/>
</dbReference>
<name>A0A8A1UI70_STRR1</name>
<dbReference type="InterPro" id="IPR016156">
    <property type="entry name" value="FAD/NAD-linked_Rdtase_dimer_sf"/>
</dbReference>
<reference evidence="3" key="2">
    <citation type="submission" date="2020-01" db="EMBL/GenBank/DDBJ databases">
        <authorList>
            <person name="Algora L."/>
            <person name="Schniete J.K."/>
            <person name="MacFadyen A."/>
            <person name="Hoskisson P.A."/>
            <person name="Hunter I.S."/>
            <person name="Herron P.R."/>
        </authorList>
    </citation>
    <scope>NUCLEOTIDE SEQUENCE</scope>
    <source>
        <strain evidence="3">ATCC 10970</strain>
    </source>
</reference>
<organism evidence="3 4">
    <name type="scientific">Streptomyces rimosus subsp. rimosus (strain ATCC 10970 / DSM 40260 / JCM 4667 / NRRL 2234)</name>
    <dbReference type="NCBI Taxonomy" id="1265868"/>
    <lineage>
        <taxon>Bacteria</taxon>
        <taxon>Bacillati</taxon>
        <taxon>Actinomycetota</taxon>
        <taxon>Actinomycetes</taxon>
        <taxon>Kitasatosporales</taxon>
        <taxon>Streptomycetaceae</taxon>
        <taxon>Streptomyces</taxon>
    </lineage>
</organism>
<reference evidence="3" key="3">
    <citation type="journal article" date="2021" name="bioRxiv">
        <title>Bilateral symmetry of linear streptomycete chromosomes.</title>
        <authorList>
            <person name="Algora-Gallardo L."/>
            <person name="Schniete J.K."/>
            <person name="Mark D.R."/>
            <person name="Hunter I.S."/>
            <person name="Herron P.R."/>
        </authorList>
    </citation>
    <scope>NUCLEOTIDE SEQUENCE</scope>
    <source>
        <strain evidence="3">ATCC 10970</strain>
    </source>
</reference>
<dbReference type="InterPro" id="IPR012337">
    <property type="entry name" value="RNaseH-like_sf"/>
</dbReference>
<dbReference type="Gene3D" id="3.30.390.30">
    <property type="match status" value="1"/>
</dbReference>
<dbReference type="EMBL" id="CP048261">
    <property type="protein sequence ID" value="QST79679.1"/>
    <property type="molecule type" value="Genomic_DNA"/>
</dbReference>
<feature type="compositionally biased region" description="Polar residues" evidence="1">
    <location>
        <begin position="1"/>
        <end position="17"/>
    </location>
</feature>
<dbReference type="SUPFAM" id="SSF55424">
    <property type="entry name" value="FAD/NAD-linked reductases, dimerisation (C-terminal) domain"/>
    <property type="match status" value="1"/>
</dbReference>
<dbReference type="InterPro" id="IPR001584">
    <property type="entry name" value="Integrase_cat-core"/>
</dbReference>